<reference evidence="2" key="1">
    <citation type="submission" date="2015-11" db="EMBL/GenBank/DDBJ databases">
        <title>De novo transcriptome assembly of four potential Pierce s Disease insect vectors from Arizona vineyards.</title>
        <authorList>
            <person name="Tassone E.E."/>
        </authorList>
    </citation>
    <scope>NUCLEOTIDE SEQUENCE</scope>
</reference>
<feature type="non-terminal residue" evidence="2">
    <location>
        <position position="1"/>
    </location>
</feature>
<dbReference type="Gene3D" id="3.30.2260.10">
    <property type="entry name" value="Enhancer of rudimentary"/>
    <property type="match status" value="1"/>
</dbReference>
<dbReference type="EMBL" id="GECU01018515">
    <property type="protein sequence ID" value="JAS89191.1"/>
    <property type="molecule type" value="Transcribed_RNA"/>
</dbReference>
<evidence type="ECO:0000313" key="2">
    <source>
        <dbReference type="EMBL" id="JAS89191.1"/>
    </source>
</evidence>
<dbReference type="PANTHER" id="PTHR12373:SF0">
    <property type="entry name" value="ENHANCER OF RUDIMENTARY HOMOLOG"/>
    <property type="match status" value="1"/>
</dbReference>
<name>A0A1B6IQJ0_9HEMI</name>
<accession>A0A1B6IQJ0</accession>
<comment type="similarity">
    <text evidence="1">Belongs to the E(R) family.</text>
</comment>
<sequence length="117" mass="13054">RVRNVIEAAAKVKEGDTPLGSFAEMSETLKNHSENSEAIKSHCILLIQVGPIESRIYSDFDSVTDCCKGILKIYEDYLERLHNKEAVPTYEAANALKFVNDVKDIGCLVFHEASGMY</sequence>
<dbReference type="InterPro" id="IPR035912">
    <property type="entry name" value="EHR_sf"/>
</dbReference>
<evidence type="ECO:0000256" key="1">
    <source>
        <dbReference type="ARBA" id="ARBA00007491"/>
    </source>
</evidence>
<feature type="non-terminal residue" evidence="2">
    <location>
        <position position="117"/>
    </location>
</feature>
<proteinExistence type="inferred from homology"/>
<organism evidence="2">
    <name type="scientific">Homalodisca liturata</name>
    <dbReference type="NCBI Taxonomy" id="320908"/>
    <lineage>
        <taxon>Eukaryota</taxon>
        <taxon>Metazoa</taxon>
        <taxon>Ecdysozoa</taxon>
        <taxon>Arthropoda</taxon>
        <taxon>Hexapoda</taxon>
        <taxon>Insecta</taxon>
        <taxon>Pterygota</taxon>
        <taxon>Neoptera</taxon>
        <taxon>Paraneoptera</taxon>
        <taxon>Hemiptera</taxon>
        <taxon>Auchenorrhyncha</taxon>
        <taxon>Membracoidea</taxon>
        <taxon>Cicadellidae</taxon>
        <taxon>Cicadellinae</taxon>
        <taxon>Proconiini</taxon>
        <taxon>Homalodisca</taxon>
    </lineage>
</organism>
<dbReference type="InterPro" id="IPR000781">
    <property type="entry name" value="ERH"/>
</dbReference>
<protein>
    <submittedName>
        <fullName evidence="2">Uncharacterized protein</fullName>
    </submittedName>
</protein>
<dbReference type="Pfam" id="PF01133">
    <property type="entry name" value="ER"/>
    <property type="match status" value="1"/>
</dbReference>
<dbReference type="PANTHER" id="PTHR12373">
    <property type="entry name" value="ENHANCER OF RUDIMENTARY ERH"/>
    <property type="match status" value="1"/>
</dbReference>
<dbReference type="SUPFAM" id="SSF143875">
    <property type="entry name" value="ERH-like"/>
    <property type="match status" value="1"/>
</dbReference>
<gene>
    <name evidence="2" type="ORF">g.3559</name>
</gene>
<dbReference type="AlphaFoldDB" id="A0A1B6IQJ0"/>